<keyword evidence="2" id="KW-0677">Repeat</keyword>
<feature type="repeat" description="WD" evidence="3">
    <location>
        <begin position="751"/>
        <end position="792"/>
    </location>
</feature>
<gene>
    <name evidence="5" type="ORF">LHJ74_28145</name>
</gene>
<dbReference type="SMART" id="SM00320">
    <property type="entry name" value="WD40"/>
    <property type="match status" value="15"/>
</dbReference>
<feature type="repeat" description="WD" evidence="3">
    <location>
        <begin position="884"/>
        <end position="916"/>
    </location>
</feature>
<dbReference type="PROSITE" id="PS50082">
    <property type="entry name" value="WD_REPEATS_2"/>
    <property type="match status" value="14"/>
</dbReference>
<feature type="domain" description="NB-ARC" evidence="4">
    <location>
        <begin position="74"/>
        <end position="194"/>
    </location>
</feature>
<feature type="repeat" description="WD" evidence="3">
    <location>
        <begin position="709"/>
        <end position="750"/>
    </location>
</feature>
<dbReference type="SUPFAM" id="SSF52540">
    <property type="entry name" value="P-loop containing nucleoside triphosphate hydrolases"/>
    <property type="match status" value="1"/>
</dbReference>
<keyword evidence="6" id="KW-1185">Reference proteome</keyword>
<reference evidence="5 6" key="1">
    <citation type="submission" date="2021-10" db="EMBL/GenBank/DDBJ databases">
        <title>Streptomyces gossypii sp. nov., isolated from soil collected from cotton field.</title>
        <authorList>
            <person name="Ge X."/>
            <person name="Chen X."/>
            <person name="Liu W."/>
        </authorList>
    </citation>
    <scope>NUCLEOTIDE SEQUENCE [LARGE SCALE GENOMIC DNA]</scope>
    <source>
        <strain evidence="5 6">N2-109</strain>
    </source>
</reference>
<dbReference type="InterPro" id="IPR018391">
    <property type="entry name" value="PQQ_b-propeller_rpt"/>
</dbReference>
<dbReference type="InterPro" id="IPR020472">
    <property type="entry name" value="WD40_PAC1"/>
</dbReference>
<dbReference type="InterPro" id="IPR036322">
    <property type="entry name" value="WD40_repeat_dom_sf"/>
</dbReference>
<dbReference type="SUPFAM" id="SSF50998">
    <property type="entry name" value="Quinoprotein alcohol dehydrogenase-like"/>
    <property type="match status" value="1"/>
</dbReference>
<dbReference type="EMBL" id="JAJAGO010000015">
    <property type="protein sequence ID" value="MCT2593731.1"/>
    <property type="molecule type" value="Genomic_DNA"/>
</dbReference>
<dbReference type="CDD" id="cd00200">
    <property type="entry name" value="WD40"/>
    <property type="match status" value="2"/>
</dbReference>
<organism evidence="5 6">
    <name type="scientific">Streptomyces gossypii</name>
    <dbReference type="NCBI Taxonomy" id="2883101"/>
    <lineage>
        <taxon>Bacteria</taxon>
        <taxon>Bacillati</taxon>
        <taxon>Actinomycetota</taxon>
        <taxon>Actinomycetes</taxon>
        <taxon>Kitasatosporales</taxon>
        <taxon>Streptomycetaceae</taxon>
        <taxon>Streptomyces</taxon>
    </lineage>
</organism>
<feature type="repeat" description="WD" evidence="3">
    <location>
        <begin position="917"/>
        <end position="958"/>
    </location>
</feature>
<dbReference type="Gene3D" id="3.40.50.300">
    <property type="entry name" value="P-loop containing nucleotide triphosphate hydrolases"/>
    <property type="match status" value="1"/>
</dbReference>
<evidence type="ECO:0000313" key="6">
    <source>
        <dbReference type="Proteomes" id="UP001156389"/>
    </source>
</evidence>
<dbReference type="InterPro" id="IPR027417">
    <property type="entry name" value="P-loop_NTPase"/>
</dbReference>
<evidence type="ECO:0000256" key="2">
    <source>
        <dbReference type="ARBA" id="ARBA00022737"/>
    </source>
</evidence>
<protein>
    <recommendedName>
        <fullName evidence="4">NB-ARC domain-containing protein</fullName>
    </recommendedName>
</protein>
<evidence type="ECO:0000256" key="3">
    <source>
        <dbReference type="PROSITE-ProRule" id="PRU00221"/>
    </source>
</evidence>
<feature type="repeat" description="WD" evidence="3">
    <location>
        <begin position="1010"/>
        <end position="1041"/>
    </location>
</feature>
<sequence>MASVFGGITGISALALPLILSLRTGSGAAADPPPPSAQAVPEWVVDRDEAEQVVAAVCRRGGRRSGSAAVGITTGLQGAGGFGKTMLARVACAHPKVRRHFKGRVYVVTIGRDVRGRAAIAARVAETIRFVTGDTLEVGHDPEQAGDHLGRLLAQRPRTLLVIDDVWEPEQLEPFLRGAQDRCVRLVTTRTPAVLPPATTRVTVDRMSSKQARAVLTHDLQPAPPNDVVNALLKQTGQWALLLRMVNQVIATQAATGADTAEAAWTVVDRLRALGPAGQDPDAPLDLDDQQRRNTAVRASIQAATSLLPPGGERRFTELGIFAEDEAVPLPLVAMLWQATDGLNESRARALCKQMADLSLLTLTTDVPGGALALHDVVRDYLRAELATDLTTVNAALVDAVAAPLPPDDDTGTAWWHTHIGYLQDHLIEHLIDAGRATQAEAVAGHFHWVRARLHQRGSTAPWRDLDRIDTPASRSLARNLARAAHLLSPTTPPHALDVVLLSRVTEAPHWHRTATLPSDVPALIDRWPPPDLPDPALIRTLTSHTGPVRAAAVSPDGTWLATTSTDQTVRIWDPTTGTEVRTLTGHTGPVHAVAVSPDGTWLATGDDDGTVRIWDPTTGTEVRTLTGHTHAVRAVAVSPDGSWLATHGDGTVRIWDPTTGTEVRTLTSHTRAVRAVAVSPDGTWLATTDGGQTVRIWDPTTGTEVRTLTGHTGPVHAVAVSPDGTWLATTDGGQTVRIWDPTTGTEVRTLSGHTGHVYSVAVSPDGTWLATTSTDQTVRIWDPTTGTEVRTLTGHTGHVFSVKFSPDGTWLATGDIDGRVRIWDPTTGTEVRTLHTGLVPAMVSVSPDGTWLATSDGDGTVRIWDPTTGTEVRTLTSHTGPVSVRFSPDRTWLATTDGDGTMRIWDPTTGTGVRTLTGHTHAVRAVAVSPDGTWLATGDTDGRVRIWDPTTGTGVRTLTGHTHAVHAVEFSPDGTWLATGDDDGRVRIWDPTTGTEVRTLHTGLVPAMVSVSPDGTWLATTSTDLTVRIWDPTTGTEVRTLTSHTHAVHAVEFSPDGTWLATGDDDGTVRIWDPTTGTEVRTLTGHTHAVHAVAVSPDGTWLATTSTDQTVRIWDPTTGTAVAMMRTDSRLTTCSWNPDGQALFVGGPAGLFGYDLR</sequence>
<dbReference type="InterPro" id="IPR036388">
    <property type="entry name" value="WH-like_DNA-bd_sf"/>
</dbReference>
<feature type="repeat" description="WD" evidence="3">
    <location>
        <begin position="667"/>
        <end position="708"/>
    </location>
</feature>
<dbReference type="InterPro" id="IPR001680">
    <property type="entry name" value="WD40_rpt"/>
</dbReference>
<comment type="caution">
    <text evidence="5">The sequence shown here is derived from an EMBL/GenBank/DDBJ whole genome shotgun (WGS) entry which is preliminary data.</text>
</comment>
<accession>A0ABT2K0U7</accession>
<dbReference type="InterPro" id="IPR002182">
    <property type="entry name" value="NB-ARC"/>
</dbReference>
<dbReference type="SUPFAM" id="SSF50978">
    <property type="entry name" value="WD40 repeat-like"/>
    <property type="match status" value="1"/>
</dbReference>
<dbReference type="Pfam" id="PF00400">
    <property type="entry name" value="WD40"/>
    <property type="match status" value="14"/>
</dbReference>
<dbReference type="InterPro" id="IPR015943">
    <property type="entry name" value="WD40/YVTN_repeat-like_dom_sf"/>
</dbReference>
<dbReference type="RefSeq" id="WP_260221048.1">
    <property type="nucleotide sequence ID" value="NZ_JAJAGO010000015.1"/>
</dbReference>
<feature type="repeat" description="WD" evidence="3">
    <location>
        <begin position="1084"/>
        <end position="1125"/>
    </location>
</feature>
<keyword evidence="1 3" id="KW-0853">WD repeat</keyword>
<evidence type="ECO:0000313" key="5">
    <source>
        <dbReference type="EMBL" id="MCT2593731.1"/>
    </source>
</evidence>
<feature type="repeat" description="WD" evidence="3">
    <location>
        <begin position="542"/>
        <end position="583"/>
    </location>
</feature>
<dbReference type="PRINTS" id="PR00320">
    <property type="entry name" value="GPROTEINBRPT"/>
</dbReference>
<evidence type="ECO:0000256" key="1">
    <source>
        <dbReference type="ARBA" id="ARBA00022574"/>
    </source>
</evidence>
<proteinExistence type="predicted"/>
<feature type="repeat" description="WD" evidence="3">
    <location>
        <begin position="626"/>
        <end position="666"/>
    </location>
</feature>
<feature type="repeat" description="WD" evidence="3">
    <location>
        <begin position="959"/>
        <end position="1000"/>
    </location>
</feature>
<feature type="repeat" description="WD" evidence="3">
    <location>
        <begin position="584"/>
        <end position="625"/>
    </location>
</feature>
<dbReference type="Gene3D" id="1.10.10.10">
    <property type="entry name" value="Winged helix-like DNA-binding domain superfamily/Winged helix DNA-binding domain"/>
    <property type="match status" value="1"/>
</dbReference>
<dbReference type="PANTHER" id="PTHR19879">
    <property type="entry name" value="TRANSCRIPTION INITIATION FACTOR TFIID"/>
    <property type="match status" value="1"/>
</dbReference>
<feature type="repeat" description="WD" evidence="3">
    <location>
        <begin position="1042"/>
        <end position="1083"/>
    </location>
</feature>
<dbReference type="PANTHER" id="PTHR19879:SF9">
    <property type="entry name" value="TRANSCRIPTION INITIATION FACTOR TFIID SUBUNIT 5"/>
    <property type="match status" value="1"/>
</dbReference>
<dbReference type="Proteomes" id="UP001156389">
    <property type="component" value="Unassembled WGS sequence"/>
</dbReference>
<evidence type="ECO:0000259" key="4">
    <source>
        <dbReference type="Pfam" id="PF00931"/>
    </source>
</evidence>
<dbReference type="Gene3D" id="2.130.10.10">
    <property type="entry name" value="YVTN repeat-like/Quinoprotein amine dehydrogenase"/>
    <property type="match status" value="7"/>
</dbReference>
<name>A0ABT2K0U7_9ACTN</name>
<dbReference type="SMART" id="SM00564">
    <property type="entry name" value="PQQ"/>
    <property type="match status" value="7"/>
</dbReference>
<feature type="repeat" description="WD" evidence="3">
    <location>
        <begin position="793"/>
        <end position="834"/>
    </location>
</feature>
<dbReference type="Pfam" id="PF00931">
    <property type="entry name" value="NB-ARC"/>
    <property type="match status" value="1"/>
</dbReference>
<dbReference type="InterPro" id="IPR011047">
    <property type="entry name" value="Quinoprotein_ADH-like_sf"/>
</dbReference>
<feature type="repeat" description="WD" evidence="3">
    <location>
        <begin position="844"/>
        <end position="875"/>
    </location>
</feature>
<dbReference type="PROSITE" id="PS50294">
    <property type="entry name" value="WD_REPEATS_REGION"/>
    <property type="match status" value="11"/>
</dbReference>